<feature type="non-terminal residue" evidence="3">
    <location>
        <position position="1"/>
    </location>
</feature>
<dbReference type="Proteomes" id="UP001432027">
    <property type="component" value="Unassembled WGS sequence"/>
</dbReference>
<organism evidence="3 4">
    <name type="scientific">Pristionchus entomophagus</name>
    <dbReference type="NCBI Taxonomy" id="358040"/>
    <lineage>
        <taxon>Eukaryota</taxon>
        <taxon>Metazoa</taxon>
        <taxon>Ecdysozoa</taxon>
        <taxon>Nematoda</taxon>
        <taxon>Chromadorea</taxon>
        <taxon>Rhabditida</taxon>
        <taxon>Rhabditina</taxon>
        <taxon>Diplogasteromorpha</taxon>
        <taxon>Diplogasteroidea</taxon>
        <taxon>Neodiplogasteridae</taxon>
        <taxon>Pristionchus</taxon>
    </lineage>
</organism>
<reference evidence="3" key="1">
    <citation type="submission" date="2023-10" db="EMBL/GenBank/DDBJ databases">
        <title>Genome assembly of Pristionchus species.</title>
        <authorList>
            <person name="Yoshida K."/>
            <person name="Sommer R.J."/>
        </authorList>
    </citation>
    <scope>NUCLEOTIDE SEQUENCE</scope>
    <source>
        <strain evidence="3">RS0144</strain>
    </source>
</reference>
<keyword evidence="1" id="KW-1133">Transmembrane helix</keyword>
<accession>A0AAV5UGJ8</accession>
<keyword evidence="2" id="KW-0732">Signal</keyword>
<feature type="chain" id="PRO_5043899161" evidence="2">
    <location>
        <begin position="49"/>
        <end position="311"/>
    </location>
</feature>
<name>A0AAV5UGJ8_9BILA</name>
<evidence type="ECO:0000313" key="4">
    <source>
        <dbReference type="Proteomes" id="UP001432027"/>
    </source>
</evidence>
<sequence>APPLPRFGNYFFRSLLKPSSSDGTLITRQSPMMLQVLLLLLATAAAAAEKEYCNQGTSRSCECASCWDDLPITGGIDWITIETDGCDETIDERSLRTRLASWSSEECGASVHCGIRLPISPDQILLGRLSCDSNTRAGAISIAMIASPVAKEELSQDSLLSASLLGAILHSREHLLAIALRAHLTSVSITRRSATVPRRTTPRTTSTVFTITTTVSPRSTVVDQRDRSLFFIPTSTTGIVLAACCFSLAIVALVVYSMWGRIEWKRLAEGRWKRRVYRKVPDVMFRSADEMPTVIPPHSSSFHSTTQLIRY</sequence>
<feature type="transmembrane region" description="Helical" evidence="1">
    <location>
        <begin position="238"/>
        <end position="259"/>
    </location>
</feature>
<keyword evidence="1" id="KW-0472">Membrane</keyword>
<feature type="signal peptide" evidence="2">
    <location>
        <begin position="1"/>
        <end position="48"/>
    </location>
</feature>
<keyword evidence="1" id="KW-0812">Transmembrane</keyword>
<dbReference type="AlphaFoldDB" id="A0AAV5UGJ8"/>
<proteinExistence type="predicted"/>
<evidence type="ECO:0000313" key="3">
    <source>
        <dbReference type="EMBL" id="GMT05504.1"/>
    </source>
</evidence>
<protein>
    <submittedName>
        <fullName evidence="3">Uncharacterized protein</fullName>
    </submittedName>
</protein>
<gene>
    <name evidence="3" type="ORF">PENTCL1PPCAC_27678</name>
</gene>
<dbReference type="EMBL" id="BTSX01000006">
    <property type="protein sequence ID" value="GMT05504.1"/>
    <property type="molecule type" value="Genomic_DNA"/>
</dbReference>
<evidence type="ECO:0000256" key="2">
    <source>
        <dbReference type="SAM" id="SignalP"/>
    </source>
</evidence>
<evidence type="ECO:0000256" key="1">
    <source>
        <dbReference type="SAM" id="Phobius"/>
    </source>
</evidence>
<comment type="caution">
    <text evidence="3">The sequence shown here is derived from an EMBL/GenBank/DDBJ whole genome shotgun (WGS) entry which is preliminary data.</text>
</comment>
<keyword evidence="4" id="KW-1185">Reference proteome</keyword>